<keyword evidence="2" id="KW-1185">Reference proteome</keyword>
<comment type="caution">
    <text evidence="1">The sequence shown here is derived from an EMBL/GenBank/DDBJ whole genome shotgun (WGS) entry which is preliminary data.</text>
</comment>
<proteinExistence type="predicted"/>
<accession>D7WA75</accession>
<sequence>MCFFHTIVTHLAFLRHYLVSNVACVSTVSGFVSGVAEREQ</sequence>
<evidence type="ECO:0000313" key="2">
    <source>
        <dbReference type="Proteomes" id="UP000004208"/>
    </source>
</evidence>
<dbReference type="EMBL" id="ACLJ02000001">
    <property type="protein sequence ID" value="EFK55673.1"/>
    <property type="molecule type" value="Genomic_DNA"/>
</dbReference>
<evidence type="ECO:0000313" key="1">
    <source>
        <dbReference type="EMBL" id="EFK55673.1"/>
    </source>
</evidence>
<name>D7WA75_9CORY</name>
<organism evidence="1 2">
    <name type="scientific">Corynebacterium genitalium ATCC 33030</name>
    <dbReference type="NCBI Taxonomy" id="585529"/>
    <lineage>
        <taxon>Bacteria</taxon>
        <taxon>Bacillati</taxon>
        <taxon>Actinomycetota</taxon>
        <taxon>Actinomycetes</taxon>
        <taxon>Mycobacteriales</taxon>
        <taxon>Corynebacteriaceae</taxon>
        <taxon>Corynebacterium</taxon>
    </lineage>
</organism>
<dbReference type="AlphaFoldDB" id="D7WA75"/>
<dbReference type="Proteomes" id="UP000004208">
    <property type="component" value="Unassembled WGS sequence"/>
</dbReference>
<dbReference type="HOGENOM" id="CLU_3288138_0_0_11"/>
<gene>
    <name evidence="1" type="ORF">HMPREF0291_10931</name>
</gene>
<reference evidence="1" key="1">
    <citation type="submission" date="2010-06" db="EMBL/GenBank/DDBJ databases">
        <authorList>
            <person name="Muzny D."/>
            <person name="Qin X."/>
            <person name="Buhay C."/>
            <person name="Dugan-Rocha S."/>
            <person name="Ding Y."/>
            <person name="Chen G."/>
            <person name="Hawes A."/>
            <person name="Holder M."/>
            <person name="Jhangiani S."/>
            <person name="Johnson A."/>
            <person name="Khan Z."/>
            <person name="Li Z."/>
            <person name="Liu W."/>
            <person name="Liu X."/>
            <person name="Perez L."/>
            <person name="Shen H."/>
            <person name="Wang Q."/>
            <person name="Watt J."/>
            <person name="Xi L."/>
            <person name="Xin Y."/>
            <person name="Zhou J."/>
            <person name="Deng J."/>
            <person name="Jiang H."/>
            <person name="Liu Y."/>
            <person name="Qu J."/>
            <person name="Song X.-Z."/>
            <person name="Zhang L."/>
            <person name="Villasana D."/>
            <person name="Johnson A."/>
            <person name="Liu J."/>
            <person name="Liyanage D."/>
            <person name="Lorensuhewa L."/>
            <person name="Robinson T."/>
            <person name="Song A."/>
            <person name="Song B.-B."/>
            <person name="Dinh H."/>
            <person name="Thornton R."/>
            <person name="Coyle M."/>
            <person name="Francisco L."/>
            <person name="Jackson L."/>
            <person name="Javaid M."/>
            <person name="Korchina V."/>
            <person name="Kovar C."/>
            <person name="Mata R."/>
            <person name="Mathew T."/>
            <person name="Ngo R."/>
            <person name="Nguyen L."/>
            <person name="Nguyen N."/>
            <person name="Okwuonu G."/>
            <person name="Ongeri F."/>
            <person name="Pham C."/>
            <person name="Simmons D."/>
            <person name="Wilczek-Boney K."/>
            <person name="Hale W."/>
            <person name="Jakkamsetti A."/>
            <person name="Pham P."/>
            <person name="Ruth R."/>
            <person name="San Lucas F."/>
            <person name="Warren J."/>
            <person name="Zhang J."/>
            <person name="Zhao Z."/>
            <person name="Zhou C."/>
            <person name="Zhu D."/>
            <person name="Lee S."/>
            <person name="Bess C."/>
            <person name="Blankenburg K."/>
            <person name="Forbes L."/>
            <person name="Fu Q."/>
            <person name="Gubbala S."/>
            <person name="Hirani K."/>
            <person name="Jayaseelan J.C."/>
            <person name="Lara F."/>
            <person name="Munidasa M."/>
            <person name="Palculict T."/>
            <person name="Patil S."/>
            <person name="Pu L.-L."/>
            <person name="Saada N."/>
            <person name="Tang L."/>
            <person name="Weissenberger G."/>
            <person name="Zhu Y."/>
            <person name="Hemphill L."/>
            <person name="Shang Y."/>
            <person name="Youmans B."/>
            <person name="Ayvaz T."/>
            <person name="Ross M."/>
            <person name="Santibanez J."/>
            <person name="Aqrawi P."/>
            <person name="Gross S."/>
            <person name="Joshi V."/>
            <person name="Fowler G."/>
            <person name="Nazareth L."/>
            <person name="Reid J."/>
            <person name="Worley K."/>
            <person name="Petrosino J."/>
            <person name="Highlander S."/>
            <person name="Gibbs R."/>
        </authorList>
    </citation>
    <scope>NUCLEOTIDE SEQUENCE [LARGE SCALE GENOMIC DNA]</scope>
    <source>
        <strain evidence="1">ATCC 33030</strain>
    </source>
</reference>
<protein>
    <submittedName>
        <fullName evidence="1">Uncharacterized protein</fullName>
    </submittedName>
</protein>